<reference evidence="2" key="1">
    <citation type="journal article" date="2022" name="Cell">
        <title>Repeat-based holocentromeres influence genome architecture and karyotype evolution.</title>
        <authorList>
            <person name="Hofstatter P.G."/>
            <person name="Thangavel G."/>
            <person name="Lux T."/>
            <person name="Neumann P."/>
            <person name="Vondrak T."/>
            <person name="Novak P."/>
            <person name="Zhang M."/>
            <person name="Costa L."/>
            <person name="Castellani M."/>
            <person name="Scott A."/>
            <person name="Toegelov H."/>
            <person name="Fuchs J."/>
            <person name="Mata-Sucre Y."/>
            <person name="Dias Y."/>
            <person name="Vanzela A.L.L."/>
            <person name="Huettel B."/>
            <person name="Almeida C.C.S."/>
            <person name="Simkova H."/>
            <person name="Souza G."/>
            <person name="Pedrosa-Harand A."/>
            <person name="Macas J."/>
            <person name="Mayer K.F.X."/>
            <person name="Houben A."/>
            <person name="Marques A."/>
        </authorList>
    </citation>
    <scope>NUCLEOTIDE SEQUENCE</scope>
    <source>
        <strain evidence="2">RhyBre1mFocal</strain>
    </source>
</reference>
<dbReference type="Gene3D" id="1.20.1280.50">
    <property type="match status" value="1"/>
</dbReference>
<dbReference type="InterPro" id="IPR001810">
    <property type="entry name" value="F-box_dom"/>
</dbReference>
<comment type="caution">
    <text evidence="2">The sequence shown here is derived from an EMBL/GenBank/DDBJ whole genome shotgun (WGS) entry which is preliminary data.</text>
</comment>
<dbReference type="PROSITE" id="PS50181">
    <property type="entry name" value="FBOX"/>
    <property type="match status" value="1"/>
</dbReference>
<dbReference type="InterPro" id="IPR036047">
    <property type="entry name" value="F-box-like_dom_sf"/>
</dbReference>
<protein>
    <recommendedName>
        <fullName evidence="1">F-box domain-containing protein</fullName>
    </recommendedName>
</protein>
<dbReference type="OrthoDB" id="686464at2759"/>
<evidence type="ECO:0000313" key="2">
    <source>
        <dbReference type="EMBL" id="KAJ1691003.1"/>
    </source>
</evidence>
<dbReference type="EMBL" id="JAMQYH010000004">
    <property type="protein sequence ID" value="KAJ1691003.1"/>
    <property type="molecule type" value="Genomic_DNA"/>
</dbReference>
<dbReference type="InterPro" id="IPR053781">
    <property type="entry name" value="F-box_AtFBL13-like"/>
</dbReference>
<evidence type="ECO:0000259" key="1">
    <source>
        <dbReference type="PROSITE" id="PS50181"/>
    </source>
</evidence>
<sequence>MTDTEIDRISDLPDGVLAHILSFFRTKEAVQTSVISKRWRNLWRFSSRIDLDEEDFRYCAKNILDFGDMVLCRRESSYLDTFSMNCIDTFYDEPSYSDICRRWINSAIKLKPRVCRIQTSVPNNDFVACIFTCESIEDMSLDIHITQWPPDFIIPTTVNLPRIKRLCLKRCYLNEESATRLFKGCPMLECLKLKYCSGDFSPIFRQKLICLSLVACTGDLIPKIVDLPCIKMLCIKELNVDEESIARLLTGCPLLENLTLEHCLGNISNPFRSKIKCLSIRGCTLKTRCDDDWTWVIKRAFVKFNLSGNAEIYIACTLAPLKMQFIWKPPIGTHALDFRNNFDPSIIFSGSECLKLCFRPDTKDDWMNELPKMGAFNNLKRLSLRLADRCMRRKSDPVVWFLRKSPNIKELTLYNPKRKIEYSKRGNPKSLVYQEFGYYIYLATELFKFNNLKKLEIKFCKNLFGAHHEKEALLRQIEYLVTAKVVISHYI</sequence>
<dbReference type="Proteomes" id="UP001151287">
    <property type="component" value="Unassembled WGS sequence"/>
</dbReference>
<feature type="domain" description="F-box" evidence="1">
    <location>
        <begin position="6"/>
        <end position="42"/>
    </location>
</feature>
<dbReference type="CDD" id="cd22160">
    <property type="entry name" value="F-box_AtFBL13-like"/>
    <property type="match status" value="1"/>
</dbReference>
<dbReference type="AlphaFoldDB" id="A0A9Q0HMC2"/>
<name>A0A9Q0HMC2_9POAL</name>
<accession>A0A9Q0HMC2</accession>
<proteinExistence type="predicted"/>
<dbReference type="Pfam" id="PF24758">
    <property type="entry name" value="LRR_At5g56370"/>
    <property type="match status" value="1"/>
</dbReference>
<dbReference type="Gene3D" id="3.80.10.10">
    <property type="entry name" value="Ribonuclease Inhibitor"/>
    <property type="match status" value="1"/>
</dbReference>
<keyword evidence="3" id="KW-1185">Reference proteome</keyword>
<dbReference type="SUPFAM" id="SSF52047">
    <property type="entry name" value="RNI-like"/>
    <property type="match status" value="1"/>
</dbReference>
<gene>
    <name evidence="2" type="ORF">LUZ63_015158</name>
</gene>
<dbReference type="PANTHER" id="PTHR34223:SF51">
    <property type="entry name" value="OS06G0556300 PROTEIN"/>
    <property type="match status" value="1"/>
</dbReference>
<dbReference type="Pfam" id="PF00646">
    <property type="entry name" value="F-box"/>
    <property type="match status" value="1"/>
</dbReference>
<dbReference type="InterPro" id="IPR055411">
    <property type="entry name" value="LRR_FXL15/At3g58940/PEG3-like"/>
</dbReference>
<dbReference type="InterPro" id="IPR053197">
    <property type="entry name" value="F-box_SCFL_complex_component"/>
</dbReference>
<evidence type="ECO:0000313" key="3">
    <source>
        <dbReference type="Proteomes" id="UP001151287"/>
    </source>
</evidence>
<dbReference type="PANTHER" id="PTHR34223">
    <property type="entry name" value="OS11G0201299 PROTEIN"/>
    <property type="match status" value="1"/>
</dbReference>
<dbReference type="SUPFAM" id="SSF81383">
    <property type="entry name" value="F-box domain"/>
    <property type="match status" value="1"/>
</dbReference>
<organism evidence="2 3">
    <name type="scientific">Rhynchospora breviuscula</name>
    <dbReference type="NCBI Taxonomy" id="2022672"/>
    <lineage>
        <taxon>Eukaryota</taxon>
        <taxon>Viridiplantae</taxon>
        <taxon>Streptophyta</taxon>
        <taxon>Embryophyta</taxon>
        <taxon>Tracheophyta</taxon>
        <taxon>Spermatophyta</taxon>
        <taxon>Magnoliopsida</taxon>
        <taxon>Liliopsida</taxon>
        <taxon>Poales</taxon>
        <taxon>Cyperaceae</taxon>
        <taxon>Cyperoideae</taxon>
        <taxon>Rhynchosporeae</taxon>
        <taxon>Rhynchospora</taxon>
    </lineage>
</organism>
<dbReference type="InterPro" id="IPR032675">
    <property type="entry name" value="LRR_dom_sf"/>
</dbReference>